<dbReference type="GO" id="GO:0016491">
    <property type="term" value="F:oxidoreductase activity"/>
    <property type="evidence" value="ECO:0007669"/>
    <property type="project" value="UniProtKB-KW"/>
</dbReference>
<accession>A0A310SGG6</accession>
<dbReference type="Pfam" id="PF22725">
    <property type="entry name" value="GFO_IDH_MocA_C3"/>
    <property type="match status" value="1"/>
</dbReference>
<dbReference type="Pfam" id="PF01408">
    <property type="entry name" value="GFO_IDH_MocA"/>
    <property type="match status" value="1"/>
</dbReference>
<gene>
    <name evidence="5" type="ORF">WN48_08155</name>
</gene>
<feature type="domain" description="Gfo/Idh/MocA-like oxidoreductase N-terminal" evidence="3">
    <location>
        <begin position="44"/>
        <end position="164"/>
    </location>
</feature>
<dbReference type="GO" id="GO:0000166">
    <property type="term" value="F:nucleotide binding"/>
    <property type="evidence" value="ECO:0007669"/>
    <property type="project" value="InterPro"/>
</dbReference>
<dbReference type="SUPFAM" id="SSF51735">
    <property type="entry name" value="NAD(P)-binding Rossmann-fold domains"/>
    <property type="match status" value="1"/>
</dbReference>
<evidence type="ECO:0000256" key="1">
    <source>
        <dbReference type="ARBA" id="ARBA00010928"/>
    </source>
</evidence>
<reference evidence="5 6" key="1">
    <citation type="submission" date="2015-07" db="EMBL/GenBank/DDBJ databases">
        <title>The genome of Eufriesea mexicana.</title>
        <authorList>
            <person name="Pan H."/>
            <person name="Kapheim K."/>
        </authorList>
    </citation>
    <scope>NUCLEOTIDE SEQUENCE [LARGE SCALE GENOMIC DNA]</scope>
    <source>
        <strain evidence="5">0111107269</strain>
        <tissue evidence="5">Whole body</tissue>
    </source>
</reference>
<dbReference type="Proteomes" id="UP000250275">
    <property type="component" value="Unassembled WGS sequence"/>
</dbReference>
<evidence type="ECO:0000313" key="5">
    <source>
        <dbReference type="EMBL" id="OAD54233.1"/>
    </source>
</evidence>
<dbReference type="InterPro" id="IPR036291">
    <property type="entry name" value="NAD(P)-bd_dom_sf"/>
</dbReference>
<dbReference type="InterPro" id="IPR000683">
    <property type="entry name" value="Gfo/Idh/MocA-like_OxRdtase_N"/>
</dbReference>
<dbReference type="OrthoDB" id="64915at2759"/>
<dbReference type="Gene3D" id="3.30.360.10">
    <property type="entry name" value="Dihydrodipicolinate Reductase, domain 2"/>
    <property type="match status" value="1"/>
</dbReference>
<evidence type="ECO:0000259" key="4">
    <source>
        <dbReference type="Pfam" id="PF22725"/>
    </source>
</evidence>
<dbReference type="GO" id="GO:0006740">
    <property type="term" value="P:NADPH regeneration"/>
    <property type="evidence" value="ECO:0007669"/>
    <property type="project" value="TreeGrafter"/>
</dbReference>
<comment type="similarity">
    <text evidence="1">Belongs to the Gfo/Idh/MocA family.</text>
</comment>
<sequence>MATVKFKDVSPYKKSQPLPPTQDYLYQKYLEDLALKKEIQHPKIKLALFGVGRAGAIHLSNIVNNPRVKLVYIVDDYESNWKNLKEYWHFEDVTFLNSKQADKVYNDSNVDAVIVATPTYTHEVIVRKALEGKKAVFCEKPIAEDNVSSLKCYDTARKVSKPLFCAFNRRFDPSYAAVKERVRSGEIGHVHVIKTVSRDSPLPSIDYLKISGGIFHDCMVHDFDTITWILGEYPVKLWFFGKRGVNVNFVSCNNFHANICPQVAAQAYAHIPEIKAIDDYDTVVVTLYFPSGTLGMVDVSRNSAYGYDQRLEVFGPKGMIVANNEQTNGVNSHNGVQGIISAPIWYSFASRFMNGYRRELDHFINVVLGKTEPSVLPKEILAVSKIATACEESVRTGKMVEINWAPNELL</sequence>
<dbReference type="InterPro" id="IPR055170">
    <property type="entry name" value="GFO_IDH_MocA-like_dom"/>
</dbReference>
<keyword evidence="2" id="KW-0560">Oxidoreductase</keyword>
<dbReference type="AlphaFoldDB" id="A0A310SGG6"/>
<feature type="domain" description="GFO/IDH/MocA-like oxidoreductase" evidence="4">
    <location>
        <begin position="175"/>
        <end position="321"/>
    </location>
</feature>
<dbReference type="Gene3D" id="3.40.50.720">
    <property type="entry name" value="NAD(P)-binding Rossmann-like Domain"/>
    <property type="match status" value="1"/>
</dbReference>
<name>A0A310SGG6_9HYME</name>
<dbReference type="GO" id="GO:0005737">
    <property type="term" value="C:cytoplasm"/>
    <property type="evidence" value="ECO:0007669"/>
    <property type="project" value="TreeGrafter"/>
</dbReference>
<proteinExistence type="inferred from homology"/>
<evidence type="ECO:0000313" key="6">
    <source>
        <dbReference type="Proteomes" id="UP000250275"/>
    </source>
</evidence>
<dbReference type="PANTHER" id="PTHR42840:SF3">
    <property type="entry name" value="BINDING ROSSMANN FOLD OXIDOREDUCTASE, PUTATIVE (AFU_ORTHOLOGUE AFUA_2G10240)-RELATED"/>
    <property type="match status" value="1"/>
</dbReference>
<dbReference type="PANTHER" id="PTHR42840">
    <property type="entry name" value="NAD(P)-BINDING ROSSMANN-FOLD SUPERFAMILY PROTEIN-RELATED"/>
    <property type="match status" value="1"/>
</dbReference>
<organism evidence="5 6">
    <name type="scientific">Eufriesea mexicana</name>
    <dbReference type="NCBI Taxonomy" id="516756"/>
    <lineage>
        <taxon>Eukaryota</taxon>
        <taxon>Metazoa</taxon>
        <taxon>Ecdysozoa</taxon>
        <taxon>Arthropoda</taxon>
        <taxon>Hexapoda</taxon>
        <taxon>Insecta</taxon>
        <taxon>Pterygota</taxon>
        <taxon>Neoptera</taxon>
        <taxon>Endopterygota</taxon>
        <taxon>Hymenoptera</taxon>
        <taxon>Apocrita</taxon>
        <taxon>Aculeata</taxon>
        <taxon>Apoidea</taxon>
        <taxon>Anthophila</taxon>
        <taxon>Apidae</taxon>
        <taxon>Eufriesea</taxon>
    </lineage>
</organism>
<evidence type="ECO:0000259" key="3">
    <source>
        <dbReference type="Pfam" id="PF01408"/>
    </source>
</evidence>
<protein>
    <submittedName>
        <fullName evidence="5">Putative oxidoreductase YrbE</fullName>
    </submittedName>
</protein>
<keyword evidence="6" id="KW-1185">Reference proteome</keyword>
<dbReference type="SUPFAM" id="SSF55347">
    <property type="entry name" value="Glyceraldehyde-3-phosphate dehydrogenase-like, C-terminal domain"/>
    <property type="match status" value="1"/>
</dbReference>
<dbReference type="EMBL" id="KQ764887">
    <property type="protein sequence ID" value="OAD54233.1"/>
    <property type="molecule type" value="Genomic_DNA"/>
</dbReference>
<evidence type="ECO:0000256" key="2">
    <source>
        <dbReference type="ARBA" id="ARBA00023002"/>
    </source>
</evidence>